<comment type="caution">
    <text evidence="13">The sequence shown here is derived from an EMBL/GenBank/DDBJ whole genome shotgun (WGS) entry which is preliminary data.</text>
</comment>
<feature type="coiled-coil region" evidence="9">
    <location>
        <begin position="1119"/>
        <end position="1146"/>
    </location>
</feature>
<dbReference type="PANTHER" id="PTHR44927">
    <property type="entry name" value="FK506-BINDING PROTEIN 15"/>
    <property type="match status" value="1"/>
</dbReference>
<dbReference type="InterPro" id="IPR001179">
    <property type="entry name" value="PPIase_FKBP_dom"/>
</dbReference>
<keyword evidence="9" id="KW-0175">Coiled coil</keyword>
<evidence type="ECO:0000256" key="11">
    <source>
        <dbReference type="SAM" id="SignalP"/>
    </source>
</evidence>
<keyword evidence="11" id="KW-0732">Signal</keyword>
<evidence type="ECO:0000256" key="2">
    <source>
        <dbReference type="ARBA" id="ARBA00001913"/>
    </source>
</evidence>
<keyword evidence="6 8" id="KW-0697">Rotamase</keyword>
<evidence type="ECO:0000256" key="8">
    <source>
        <dbReference type="PROSITE-ProRule" id="PRU00277"/>
    </source>
</evidence>
<feature type="region of interest" description="Disordered" evidence="10">
    <location>
        <begin position="1198"/>
        <end position="1218"/>
    </location>
</feature>
<evidence type="ECO:0000313" key="14">
    <source>
        <dbReference type="Proteomes" id="UP001519460"/>
    </source>
</evidence>
<evidence type="ECO:0000256" key="1">
    <source>
        <dbReference type="ARBA" id="ARBA00000971"/>
    </source>
</evidence>
<comment type="similarity">
    <text evidence="3">Belongs to the sulfatase family.</text>
</comment>
<dbReference type="EMBL" id="JACVVK020000012">
    <property type="protein sequence ID" value="KAK7505089.1"/>
    <property type="molecule type" value="Genomic_DNA"/>
</dbReference>
<dbReference type="EC" id="5.2.1.8" evidence="4 8"/>
<dbReference type="Gene3D" id="3.30.1120.10">
    <property type="match status" value="1"/>
</dbReference>
<organism evidence="13 14">
    <name type="scientific">Batillaria attramentaria</name>
    <dbReference type="NCBI Taxonomy" id="370345"/>
    <lineage>
        <taxon>Eukaryota</taxon>
        <taxon>Metazoa</taxon>
        <taxon>Spiralia</taxon>
        <taxon>Lophotrochozoa</taxon>
        <taxon>Mollusca</taxon>
        <taxon>Gastropoda</taxon>
        <taxon>Caenogastropoda</taxon>
        <taxon>Sorbeoconcha</taxon>
        <taxon>Cerithioidea</taxon>
        <taxon>Batillariidae</taxon>
        <taxon>Batillaria</taxon>
    </lineage>
</organism>
<name>A0ABD0M1A0_9CAEN</name>
<dbReference type="SUPFAM" id="SSF53649">
    <property type="entry name" value="Alkaline phosphatase-like"/>
    <property type="match status" value="1"/>
</dbReference>
<dbReference type="SUPFAM" id="SSF54534">
    <property type="entry name" value="FKBP-like"/>
    <property type="match status" value="1"/>
</dbReference>
<feature type="region of interest" description="Disordered" evidence="10">
    <location>
        <begin position="596"/>
        <end position="618"/>
    </location>
</feature>
<keyword evidence="7 8" id="KW-0413">Isomerase</keyword>
<comment type="catalytic activity">
    <reaction evidence="1 8">
        <text>[protein]-peptidylproline (omega=180) = [protein]-peptidylproline (omega=0)</text>
        <dbReference type="Rhea" id="RHEA:16237"/>
        <dbReference type="Rhea" id="RHEA-COMP:10747"/>
        <dbReference type="Rhea" id="RHEA-COMP:10748"/>
        <dbReference type="ChEBI" id="CHEBI:83833"/>
        <dbReference type="ChEBI" id="CHEBI:83834"/>
        <dbReference type="EC" id="5.2.1.8"/>
    </reaction>
</comment>
<feature type="compositionally biased region" description="Low complexity" evidence="10">
    <location>
        <begin position="963"/>
        <end position="980"/>
    </location>
</feature>
<dbReference type="PROSITE" id="PS00149">
    <property type="entry name" value="SULFATASE_2"/>
    <property type="match status" value="1"/>
</dbReference>
<dbReference type="Gene3D" id="2.30.29.30">
    <property type="entry name" value="Pleckstrin-homology domain (PH domain)/Phosphotyrosine-binding domain (PTB)"/>
    <property type="match status" value="1"/>
</dbReference>
<evidence type="ECO:0000256" key="6">
    <source>
        <dbReference type="ARBA" id="ARBA00023110"/>
    </source>
</evidence>
<feature type="chain" id="PRO_5044881419" description="peptidylprolyl isomerase" evidence="11">
    <location>
        <begin position="24"/>
        <end position="1613"/>
    </location>
</feature>
<feature type="compositionally biased region" description="Basic and acidic residues" evidence="10">
    <location>
        <begin position="874"/>
        <end position="887"/>
    </location>
</feature>
<feature type="compositionally biased region" description="Polar residues" evidence="10">
    <location>
        <begin position="1203"/>
        <end position="1212"/>
    </location>
</feature>
<dbReference type="InterPro" id="IPR011993">
    <property type="entry name" value="PH-like_dom_sf"/>
</dbReference>
<dbReference type="GO" id="GO:0003755">
    <property type="term" value="F:peptidyl-prolyl cis-trans isomerase activity"/>
    <property type="evidence" value="ECO:0007669"/>
    <property type="project" value="UniProtKB-KW"/>
</dbReference>
<feature type="region of interest" description="Disordered" evidence="10">
    <location>
        <begin position="914"/>
        <end position="980"/>
    </location>
</feature>
<dbReference type="Gene3D" id="3.40.720.10">
    <property type="entry name" value="Alkaline Phosphatase, subunit A"/>
    <property type="match status" value="1"/>
</dbReference>
<feature type="region of interest" description="Disordered" evidence="10">
    <location>
        <begin position="871"/>
        <end position="900"/>
    </location>
</feature>
<evidence type="ECO:0000256" key="7">
    <source>
        <dbReference type="ARBA" id="ARBA00023235"/>
    </source>
</evidence>
<dbReference type="CDD" id="cd16029">
    <property type="entry name" value="4-S"/>
    <property type="match status" value="1"/>
</dbReference>
<dbReference type="Gene3D" id="3.10.50.40">
    <property type="match status" value="1"/>
</dbReference>
<gene>
    <name evidence="13" type="ORF">BaRGS_00003659</name>
</gene>
<dbReference type="GO" id="GO:0016787">
    <property type="term" value="F:hydrolase activity"/>
    <property type="evidence" value="ECO:0007669"/>
    <property type="project" value="UniProtKB-KW"/>
</dbReference>
<feature type="region of interest" description="Disordered" evidence="10">
    <location>
        <begin position="1526"/>
        <end position="1613"/>
    </location>
</feature>
<keyword evidence="14" id="KW-1185">Reference proteome</keyword>
<dbReference type="Pfam" id="PF23649">
    <property type="entry name" value="FKBP15"/>
    <property type="match status" value="1"/>
</dbReference>
<proteinExistence type="inferred from homology"/>
<sequence length="1613" mass="177938">MDFTVLVIVVWLGLLTFTSEADGRTTTAPLRSDDTDADSREDGSPTPLSRVTRRPDAAHAPQSNSDKSRAPHVVFVLADDLGYNDVGWHNPWIRTPHLDMLATTGVRLENYYVQPICTPTRSQLLSGRYQIHTGLQHQIIWWAQANALPLGHPTLAETMRAAGYSTHMVGKWHIGFYKPEYLPVNRGFDSYLGFLTGSEDHLTHETCYKQWCGFDMRDGANPAPEWHGQYSTHVYTQRAVDIISKHNATQPLFLYLAYQAPHEPLEVPSSYLEQYPNITDPNRRTFAGMVTCVDEGVKNVTSALQDSGMWDNTVFIFSSGWKGSMWEGGMRAAGFVHSPLLETHVQGTKTFELLHVTDWYPTLQKLAGGEDVQGLDGYDQWNEGRSQRTEILHNIDPLFGPVGDRLYNNTFDTRVRAAIRVGDYKLITGDPSNGSWVAPPESGWPSELPEDADRKNVWLFNLRLDPSEHNDLSNQRPDLVRQLLDRLLHYNATAVPCRYPPDDPRADPKLHGGFWGPWEADDVIDELGVVMVFAQWQFHCPLPDSVLATTSQPIRHVSELVEIPAMFFTAEDDEQDFLSGGGGSKLASVFGMDRASSQGGNESLTYTAPKQPKKKEAGGGEAAAATAVTFATVVQAYKFVDNQYASQGKVGAAILANHASHDYRILLYYNKQQQLTNAKISPAFSFNVQANNYANFYDDARINWSVMFNNAQDAERFAKEVGLAKALSVGGQPDGVVQQDLRLGEGGGLETGDSVEARYTGWLLTNNAFGQVFDSNISSGKLFRFKVGKGKVIKGWDTGMLGMKKGSKRLLVIPPSLAYGSQGMADRIPANATLIFEVEVVRVKLQKGDATPEPPAQPPSTVTAPVAVPSEEPAADHDETVKERTRSISEQLSHSPKTDKAKLISRMAKMGQPMLPNMAGAVPAQLDSEEEPPSPQPGTAKPHLAAKPHLTHPAQPAQPYPAQPGMQQQMHMAGQPMAAHPMAAQPMANQAMAQPYAQQMGQMINPAAMGGIQTLPTQSIPMAGLNMGQPTHLSDPMAPMLLSETRQQTTEVRLTVSKMSDKVDRILEKVEALSSVGAMQQQSLPAPSMETSILLHNISRIVQENERLKKDVFEKGDKIESQNEKIAELLQKNQRYVEKSNTLLEERNEGYKLTANQSQSRILALEQEKVQMATDLSNASSRLASLQLELGELRKTEGELRQRLQSTSSGSLEQKEELDRLRLQRAEDEKKLTDLTASLREEKAARKQTESQLTAIQEELADLKATNSTLERQEIQTLREKLRKQRTSTDVETADKVAKMEEELAAEWQAKCDKMVAAAADKHARQLAAVKDDLRESQERVVSLEAKIQQLRSSTGSTDTKLADLQQQVEENAGFKEKYEHLRSQATAMKQKYEERIGELEEEAETMAAQQKESEAVKEVMASTTGHVTGDKGNPYYTRELDSTMVEEKMVSAKDHVTGDKGNPYYTKTLDATSRTGVEEPMTASAGHVTGDKGNPYYSKTLDATSGTGGEEALQFVVEEPMTASAGHVTGDKGNPYYSRTLDATSKTSVEEPMTVSAGHVTGDKGNPYYSRTLDATSRPGVEEPMKVIAGHVTGDRGNPYHSKTLDATSRAT</sequence>
<evidence type="ECO:0000256" key="9">
    <source>
        <dbReference type="SAM" id="Coils"/>
    </source>
</evidence>
<accession>A0ABD0M1A0</accession>
<evidence type="ECO:0000256" key="10">
    <source>
        <dbReference type="SAM" id="MobiDB-lite"/>
    </source>
</evidence>
<evidence type="ECO:0000256" key="5">
    <source>
        <dbReference type="ARBA" id="ARBA00022801"/>
    </source>
</evidence>
<dbReference type="InterPro" id="IPR017850">
    <property type="entry name" value="Alkaline_phosphatase_core_sf"/>
</dbReference>
<feature type="signal peptide" evidence="11">
    <location>
        <begin position="1"/>
        <end position="23"/>
    </location>
</feature>
<evidence type="ECO:0000256" key="4">
    <source>
        <dbReference type="ARBA" id="ARBA00013194"/>
    </source>
</evidence>
<dbReference type="InterPro" id="IPR046357">
    <property type="entry name" value="PPIase_dom_sf"/>
</dbReference>
<keyword evidence="5" id="KW-0378">Hydrolase</keyword>
<dbReference type="Pfam" id="PF00884">
    <property type="entry name" value="Sulfatase"/>
    <property type="match status" value="1"/>
</dbReference>
<dbReference type="PANTHER" id="PTHR44927:SF1">
    <property type="entry name" value="FK506-BINDING PROTEIN 15"/>
    <property type="match status" value="1"/>
</dbReference>
<evidence type="ECO:0000313" key="13">
    <source>
        <dbReference type="EMBL" id="KAK7505089.1"/>
    </source>
</evidence>
<feature type="compositionally biased region" description="Polar residues" evidence="10">
    <location>
        <begin position="596"/>
        <end position="606"/>
    </location>
</feature>
<feature type="compositionally biased region" description="Basic and acidic residues" evidence="10">
    <location>
        <begin position="31"/>
        <end position="43"/>
    </location>
</feature>
<feature type="domain" description="PPIase FKBP-type" evidence="12">
    <location>
        <begin position="752"/>
        <end position="844"/>
    </location>
</feature>
<dbReference type="Proteomes" id="UP001519460">
    <property type="component" value="Unassembled WGS sequence"/>
</dbReference>
<comment type="cofactor">
    <cofactor evidence="2">
        <name>Ca(2+)</name>
        <dbReference type="ChEBI" id="CHEBI:29108"/>
    </cofactor>
</comment>
<dbReference type="InterPro" id="IPR024607">
    <property type="entry name" value="Sulfatase_CS"/>
</dbReference>
<feature type="region of interest" description="Disordered" evidence="10">
    <location>
        <begin position="24"/>
        <end position="67"/>
    </location>
</feature>
<reference evidence="13 14" key="1">
    <citation type="journal article" date="2023" name="Sci. Data">
        <title>Genome assembly of the Korean intertidal mud-creeper Batillaria attramentaria.</title>
        <authorList>
            <person name="Patra A.K."/>
            <person name="Ho P.T."/>
            <person name="Jun S."/>
            <person name="Lee S.J."/>
            <person name="Kim Y."/>
            <person name="Won Y.J."/>
        </authorList>
    </citation>
    <scope>NUCLEOTIDE SEQUENCE [LARGE SCALE GENOMIC DNA]</scope>
    <source>
        <strain evidence="13">Wonlab-2016</strain>
    </source>
</reference>
<dbReference type="Pfam" id="PF00254">
    <property type="entry name" value="FKBP_C"/>
    <property type="match status" value="1"/>
</dbReference>
<feature type="non-terminal residue" evidence="13">
    <location>
        <position position="1613"/>
    </location>
</feature>
<dbReference type="InterPro" id="IPR056598">
    <property type="entry name" value="FKBP-15_dom"/>
</dbReference>
<feature type="region of interest" description="Disordered" evidence="10">
    <location>
        <begin position="1408"/>
        <end position="1437"/>
    </location>
</feature>
<dbReference type="FunFam" id="3.10.50.40:FF:000006">
    <property type="entry name" value="Peptidyl-prolyl cis-trans isomerase"/>
    <property type="match status" value="1"/>
</dbReference>
<evidence type="ECO:0000256" key="3">
    <source>
        <dbReference type="ARBA" id="ARBA00008779"/>
    </source>
</evidence>
<dbReference type="PROSITE" id="PS50059">
    <property type="entry name" value="FKBP_PPIASE"/>
    <property type="match status" value="1"/>
</dbReference>
<evidence type="ECO:0000259" key="12">
    <source>
        <dbReference type="PROSITE" id="PS50059"/>
    </source>
</evidence>
<protein>
    <recommendedName>
        <fullName evidence="4 8">peptidylprolyl isomerase</fullName>
        <ecNumber evidence="4 8">5.2.1.8</ecNumber>
    </recommendedName>
</protein>
<feature type="region of interest" description="Disordered" evidence="10">
    <location>
        <begin position="1454"/>
        <end position="1506"/>
    </location>
</feature>
<dbReference type="InterPro" id="IPR000917">
    <property type="entry name" value="Sulfatase_N"/>
</dbReference>